<evidence type="ECO:0000256" key="1">
    <source>
        <dbReference type="ARBA" id="ARBA00004496"/>
    </source>
</evidence>
<feature type="coiled-coil region" evidence="3">
    <location>
        <begin position="880"/>
        <end position="1171"/>
    </location>
</feature>
<name>R7YTF9_CONA1</name>
<feature type="compositionally biased region" description="Low complexity" evidence="4">
    <location>
        <begin position="379"/>
        <end position="396"/>
    </location>
</feature>
<dbReference type="GO" id="GO:0005815">
    <property type="term" value="C:microtubule organizing center"/>
    <property type="evidence" value="ECO:0007669"/>
    <property type="project" value="InterPro"/>
</dbReference>
<feature type="compositionally biased region" description="Basic and acidic residues" evidence="4">
    <location>
        <begin position="1260"/>
        <end position="1275"/>
    </location>
</feature>
<feature type="region of interest" description="Disordered" evidence="4">
    <location>
        <begin position="1"/>
        <end position="134"/>
    </location>
</feature>
<feature type="compositionally biased region" description="Basic and acidic residues" evidence="4">
    <location>
        <begin position="305"/>
        <end position="316"/>
    </location>
</feature>
<feature type="compositionally biased region" description="Polar residues" evidence="4">
    <location>
        <begin position="1276"/>
        <end position="1285"/>
    </location>
</feature>
<feature type="coiled-coil region" evidence="3">
    <location>
        <begin position="1292"/>
        <end position="1326"/>
    </location>
</feature>
<dbReference type="eggNOG" id="ENOG502QU0H">
    <property type="taxonomic scope" value="Eukaryota"/>
</dbReference>
<feature type="compositionally biased region" description="Basic and acidic residues" evidence="4">
    <location>
        <begin position="110"/>
        <end position="119"/>
    </location>
</feature>
<evidence type="ECO:0000256" key="2">
    <source>
        <dbReference type="ARBA" id="ARBA00022490"/>
    </source>
</evidence>
<keyword evidence="3" id="KW-0175">Coiled coil</keyword>
<feature type="compositionally biased region" description="Polar residues" evidence="4">
    <location>
        <begin position="317"/>
        <end position="331"/>
    </location>
</feature>
<feature type="compositionally biased region" description="Polar residues" evidence="4">
    <location>
        <begin position="438"/>
        <end position="452"/>
    </location>
</feature>
<proteinExistence type="predicted"/>
<feature type="region of interest" description="Disordered" evidence="4">
    <location>
        <begin position="1552"/>
        <end position="1571"/>
    </location>
</feature>
<dbReference type="SUPFAM" id="SSF57997">
    <property type="entry name" value="Tropomyosin"/>
    <property type="match status" value="1"/>
</dbReference>
<feature type="coiled-coil region" evidence="3">
    <location>
        <begin position="791"/>
        <end position="832"/>
    </location>
</feature>
<evidence type="ECO:0000256" key="4">
    <source>
        <dbReference type="SAM" id="MobiDB-lite"/>
    </source>
</evidence>
<reference evidence="8" key="1">
    <citation type="submission" date="2012-06" db="EMBL/GenBank/DDBJ databases">
        <title>The genome sequence of Coniosporium apollinis CBS 100218.</title>
        <authorList>
            <consortium name="The Broad Institute Genome Sequencing Platform"/>
            <person name="Cuomo C."/>
            <person name="Gorbushina A."/>
            <person name="Noack S."/>
            <person name="Walker B."/>
            <person name="Young S.K."/>
            <person name="Zeng Q."/>
            <person name="Gargeya S."/>
            <person name="Fitzgerald M."/>
            <person name="Haas B."/>
            <person name="Abouelleil A."/>
            <person name="Alvarado L."/>
            <person name="Arachchi H.M."/>
            <person name="Berlin A.M."/>
            <person name="Chapman S.B."/>
            <person name="Goldberg J."/>
            <person name="Griggs A."/>
            <person name="Gujja S."/>
            <person name="Hansen M."/>
            <person name="Howarth C."/>
            <person name="Imamovic A."/>
            <person name="Larimer J."/>
            <person name="McCowan C."/>
            <person name="Montmayeur A."/>
            <person name="Murphy C."/>
            <person name="Neiman D."/>
            <person name="Pearson M."/>
            <person name="Priest M."/>
            <person name="Roberts A."/>
            <person name="Saif S."/>
            <person name="Shea T."/>
            <person name="Sisk P."/>
            <person name="Sykes S."/>
            <person name="Wortman J."/>
            <person name="Nusbaum C."/>
            <person name="Birren B."/>
        </authorList>
    </citation>
    <scope>NUCLEOTIDE SEQUENCE [LARGE SCALE GENOMIC DNA]</scope>
    <source>
        <strain evidence="8">CBS 100218</strain>
    </source>
</reference>
<keyword evidence="2" id="KW-0963">Cytoplasm</keyword>
<feature type="region of interest" description="Disordered" evidence="4">
    <location>
        <begin position="621"/>
        <end position="646"/>
    </location>
</feature>
<dbReference type="GeneID" id="19901765"/>
<evidence type="ECO:0008006" key="9">
    <source>
        <dbReference type="Google" id="ProtNLM"/>
    </source>
</evidence>
<feature type="compositionally biased region" description="Polar residues" evidence="4">
    <location>
        <begin position="345"/>
        <end position="354"/>
    </location>
</feature>
<accession>R7YTF9</accession>
<feature type="compositionally biased region" description="Polar residues" evidence="4">
    <location>
        <begin position="1"/>
        <end position="29"/>
    </location>
</feature>
<dbReference type="STRING" id="1168221.R7YTF9"/>
<evidence type="ECO:0000259" key="5">
    <source>
        <dbReference type="Pfam" id="PF07989"/>
    </source>
</evidence>
<feature type="region of interest" description="Disordered" evidence="4">
    <location>
        <begin position="1459"/>
        <end position="1487"/>
    </location>
</feature>
<dbReference type="GO" id="GO:0005737">
    <property type="term" value="C:cytoplasm"/>
    <property type="evidence" value="ECO:0007669"/>
    <property type="project" value="UniProtKB-SubCell"/>
</dbReference>
<evidence type="ECO:0000313" key="8">
    <source>
        <dbReference type="Proteomes" id="UP000016924"/>
    </source>
</evidence>
<dbReference type="Pfam" id="PF07989">
    <property type="entry name" value="Cnn_1N"/>
    <property type="match status" value="1"/>
</dbReference>
<organism evidence="7 8">
    <name type="scientific">Coniosporium apollinis (strain CBS 100218)</name>
    <name type="common">Rock-inhabiting black yeast</name>
    <dbReference type="NCBI Taxonomy" id="1168221"/>
    <lineage>
        <taxon>Eukaryota</taxon>
        <taxon>Fungi</taxon>
        <taxon>Dikarya</taxon>
        <taxon>Ascomycota</taxon>
        <taxon>Pezizomycotina</taxon>
        <taxon>Dothideomycetes</taxon>
        <taxon>Dothideomycetes incertae sedis</taxon>
        <taxon>Coniosporium</taxon>
    </lineage>
</organism>
<feature type="domain" description="Centrosomin N-terminal motif 1" evidence="5">
    <location>
        <begin position="545"/>
        <end position="617"/>
    </location>
</feature>
<gene>
    <name evidence="7" type="ORF">W97_04454</name>
</gene>
<dbReference type="OrthoDB" id="10255000at2759"/>
<feature type="compositionally biased region" description="Polar residues" evidence="4">
    <location>
        <begin position="90"/>
        <end position="100"/>
    </location>
</feature>
<dbReference type="OMA" id="GNILFWP"/>
<dbReference type="EMBL" id="JH767572">
    <property type="protein sequence ID" value="EON65217.1"/>
    <property type="molecule type" value="Genomic_DNA"/>
</dbReference>
<evidence type="ECO:0000259" key="6">
    <source>
        <dbReference type="Pfam" id="PF12808"/>
    </source>
</evidence>
<dbReference type="Pfam" id="PF12808">
    <property type="entry name" value="Mto2_bdg"/>
    <property type="match status" value="1"/>
</dbReference>
<dbReference type="InterPro" id="IPR024545">
    <property type="entry name" value="Mto1-like_Mto2p-bd"/>
</dbReference>
<feature type="region of interest" description="Disordered" evidence="4">
    <location>
        <begin position="181"/>
        <end position="493"/>
    </location>
</feature>
<feature type="compositionally biased region" description="Polar residues" evidence="4">
    <location>
        <begin position="212"/>
        <end position="222"/>
    </location>
</feature>
<feature type="compositionally biased region" description="Low complexity" evidence="4">
    <location>
        <begin position="332"/>
        <end position="344"/>
    </location>
</feature>
<feature type="domain" description="Mto1-like Mto2p-binding" evidence="6">
    <location>
        <begin position="1532"/>
        <end position="1583"/>
    </location>
</feature>
<feature type="region of interest" description="Disordered" evidence="4">
    <location>
        <begin position="741"/>
        <end position="784"/>
    </location>
</feature>
<feature type="coiled-coil region" evidence="3">
    <location>
        <begin position="705"/>
        <end position="739"/>
    </location>
</feature>
<dbReference type="Gene3D" id="1.10.287.1490">
    <property type="match status" value="1"/>
</dbReference>
<feature type="compositionally biased region" description="Low complexity" evidence="4">
    <location>
        <begin position="1418"/>
        <end position="1440"/>
    </location>
</feature>
<feature type="region of interest" description="Disordered" evidence="4">
    <location>
        <begin position="1418"/>
        <end position="1443"/>
    </location>
</feature>
<feature type="compositionally biased region" description="Polar residues" evidence="4">
    <location>
        <begin position="761"/>
        <end position="773"/>
    </location>
</feature>
<evidence type="ECO:0000256" key="3">
    <source>
        <dbReference type="SAM" id="Coils"/>
    </source>
</evidence>
<feature type="compositionally biased region" description="Basic and acidic residues" evidence="4">
    <location>
        <begin position="245"/>
        <end position="264"/>
    </location>
</feature>
<keyword evidence="8" id="KW-1185">Reference proteome</keyword>
<comment type="subcellular location">
    <subcellularLocation>
        <location evidence="1">Cytoplasm</location>
    </subcellularLocation>
</comment>
<evidence type="ECO:0000313" key="7">
    <source>
        <dbReference type="EMBL" id="EON65217.1"/>
    </source>
</evidence>
<feature type="compositionally biased region" description="Basic and acidic residues" evidence="4">
    <location>
        <begin position="634"/>
        <end position="646"/>
    </location>
</feature>
<dbReference type="RefSeq" id="XP_007780534.1">
    <property type="nucleotide sequence ID" value="XM_007782344.1"/>
</dbReference>
<dbReference type="InterPro" id="IPR012943">
    <property type="entry name" value="Cnn_1N"/>
</dbReference>
<feature type="region of interest" description="Disordered" evidence="4">
    <location>
        <begin position="1260"/>
        <end position="1288"/>
    </location>
</feature>
<protein>
    <recommendedName>
        <fullName evidence="9">Centrosomin N-terminal motif 1 domain-containing protein</fullName>
    </recommendedName>
</protein>
<sequence>MTEPLSPSQRRTSSLANTATTSVTYQHATATRAFPPKRPQTLSSIHSIEKLRHIRSNSDASLLRGAPKIQPSPGSSKSRPLTAGGALESHGTTRNDTVQSPYPPDGPKMAQDEDVRTFDLPDSDLPPLPLDSDGSFLLESSELAHSNIQSDGSALMEREMKRKLMDVESSFLPEVSPGALVGGVVGADDTYVFGGSLGGARPGSQPKEKDGTQSVPRSQSDSMPLDNSDAAPTPSDAYQTPAPYKYDHEAQSEDGADRESRVEDGQPPAQEPPSSPAAAAAERTLSRAIHVVAVNSHGQSPTKSETPRPESADGDAHSSNSRPISRASTVKASSSALQAVTSSSPLPSEQSPTAHDSAPTPRISGQPPTRPAKRPSYLRNRQTSQRSSTSSFTNRSEMSGESDATLGADYALQTGGAAPSSSERRPTYGLSRLPSLGSIASSVSGWSESPSFERTGLSLPTGLQHETTLETLAEEGKPRSASPPATPRLASSVATGPTDTIIAQHVQNIQVPDTIAREYRERHGPRPSTTESMALSFQQRKNNLTLKEQNSKIDKLSKENFDLKLKIHFLDQALQNRSDEGVKDMINKNVQLQTDLANEKKENQFLRRTVRDLERKLKAQEDGLAAAQATSGSEDQKSNHSSRAEGMEEEITYLREMLQHSEVEIEKLREESLAKEVEKRRMAEYVKSMGDRRGSEPSAGASEAMDMLRDLLEAETARREQADEDNQKLREELIRLKSETMSTTTTNHVRNIFHISKRNQRTSFTTKSQSEGSEQAHERNGAVSTSSFTFVDQLKHENDELQRKLGAQVSMLTTQRRDKERLQQEIEDLKLAQRRGDGVRSVAGDSILERSVSRTHQRSLSRASGATRITQQTQISDAEREEYENKQAALRDDLAQTKLLNQQLEQELNAHLDLLTQTENEVRALKAERDLTTEDLRALQAERDEALLSLQEKEAEYDNLRVEAEDIIAKLENEIDQKESELNRMGTDLENRTEDFTALQAEMRNVSESLIALEDDRDASQRKIQSLEQDIEDANRELDALDKRLQEALAKNQRLEIQSESSQGEIAFLREEQEGDKIKIGELEAALNAAQSNVQDEKEKLYELEQQYAIEKRQREALESHEKGEVQKMLTELNMQAQKSKDEVRRLRKNLSSKEVEATTWKDRLDDLENSLREALGSLDGTKAGFLKVDTANIPSTKYIILKHVQDIRKLQLDLDTTVQQLDTARHDLAEKNRFLKDRDTLLENAALDTRRLSELLDKERQARKQDRHQHEQSLRSHQSTARTITQHETRVAELETARSHDRRKLAQLEQQYRDQLLERHNLLLALWNRLSTLCGAEWAQANSLVAGELPSLELIAKNLPGFSKNVILAVKTVESLIGGFRQRIRGIEKELWREYQNLEHALDVRSKRMDALEKAVASGGAAAKRPSASRSSSRTSETSEVVKLKGENKLLKAELQFQRQTAAPRPGMERAETLHPESAARSPARASIGPQLLRTHSTSAVEVLQHQHQQHQGGEQQQQLYSAPLQPSEKRWLHRLRELERRLKAEREARLLDRSGARKRLEEGRLENEELRALLERERERRRGSLAESDEGGV</sequence>
<dbReference type="Proteomes" id="UP000016924">
    <property type="component" value="Unassembled WGS sequence"/>
</dbReference>
<dbReference type="HOGENOM" id="CLU_000791_0_0_1"/>